<dbReference type="InParanoid" id="A7EPR6"/>
<name>A7EPR6_SCLS1</name>
<dbReference type="RefSeq" id="XP_001591869.1">
    <property type="nucleotide sequence ID" value="XM_001591819.1"/>
</dbReference>
<sequence length="94" mass="10616">MTGDSTSGTWKTVMIASGFEISSLRQVGCTRHPIVSHVFELQLVRNLLYWLIKKYLTGARIGRFQIPEATFPRTLLRDCVAVCRFIATSALKKI</sequence>
<evidence type="ECO:0000313" key="2">
    <source>
        <dbReference type="Proteomes" id="UP000001312"/>
    </source>
</evidence>
<dbReference type="EMBL" id="CH476629">
    <property type="protein sequence ID" value="EDO04832.1"/>
    <property type="molecule type" value="Genomic_DNA"/>
</dbReference>
<accession>A7EPR6</accession>
<protein>
    <submittedName>
        <fullName evidence="1">Uncharacterized protein</fullName>
    </submittedName>
</protein>
<dbReference type="Proteomes" id="UP000001312">
    <property type="component" value="Unassembled WGS sequence"/>
</dbReference>
<proteinExistence type="predicted"/>
<dbReference type="HOGENOM" id="CLU_2387511_0_0_1"/>
<dbReference type="AlphaFoldDB" id="A7EPR6"/>
<organism evidence="1 2">
    <name type="scientific">Sclerotinia sclerotiorum (strain ATCC 18683 / 1980 / Ss-1)</name>
    <name type="common">White mold</name>
    <name type="synonym">Whetzelinia sclerotiorum</name>
    <dbReference type="NCBI Taxonomy" id="665079"/>
    <lineage>
        <taxon>Eukaryota</taxon>
        <taxon>Fungi</taxon>
        <taxon>Dikarya</taxon>
        <taxon>Ascomycota</taxon>
        <taxon>Pezizomycotina</taxon>
        <taxon>Leotiomycetes</taxon>
        <taxon>Helotiales</taxon>
        <taxon>Sclerotiniaceae</taxon>
        <taxon>Sclerotinia</taxon>
    </lineage>
</organism>
<evidence type="ECO:0000313" key="1">
    <source>
        <dbReference type="EMBL" id="EDO04832.1"/>
    </source>
</evidence>
<gene>
    <name evidence="1" type="ORF">SS1G_07315</name>
</gene>
<reference evidence="2" key="1">
    <citation type="journal article" date="2011" name="PLoS Genet.">
        <title>Genomic analysis of the necrotrophic fungal pathogens Sclerotinia sclerotiorum and Botrytis cinerea.</title>
        <authorList>
            <person name="Amselem J."/>
            <person name="Cuomo C.A."/>
            <person name="van Kan J.A."/>
            <person name="Viaud M."/>
            <person name="Benito E.P."/>
            <person name="Couloux A."/>
            <person name="Coutinho P.M."/>
            <person name="de Vries R.P."/>
            <person name="Dyer P.S."/>
            <person name="Fillinger S."/>
            <person name="Fournier E."/>
            <person name="Gout L."/>
            <person name="Hahn M."/>
            <person name="Kohn L."/>
            <person name="Lapalu N."/>
            <person name="Plummer K.M."/>
            <person name="Pradier J.M."/>
            <person name="Quevillon E."/>
            <person name="Sharon A."/>
            <person name="Simon A."/>
            <person name="ten Have A."/>
            <person name="Tudzynski B."/>
            <person name="Tudzynski P."/>
            <person name="Wincker P."/>
            <person name="Andrew M."/>
            <person name="Anthouard V."/>
            <person name="Beever R.E."/>
            <person name="Beffa R."/>
            <person name="Benoit I."/>
            <person name="Bouzid O."/>
            <person name="Brault B."/>
            <person name="Chen Z."/>
            <person name="Choquer M."/>
            <person name="Collemare J."/>
            <person name="Cotton P."/>
            <person name="Danchin E.G."/>
            <person name="Da Silva C."/>
            <person name="Gautier A."/>
            <person name="Giraud C."/>
            <person name="Giraud T."/>
            <person name="Gonzalez C."/>
            <person name="Grossetete S."/>
            <person name="Guldener U."/>
            <person name="Henrissat B."/>
            <person name="Howlett B.J."/>
            <person name="Kodira C."/>
            <person name="Kretschmer M."/>
            <person name="Lappartient A."/>
            <person name="Leroch M."/>
            <person name="Levis C."/>
            <person name="Mauceli E."/>
            <person name="Neuveglise C."/>
            <person name="Oeser B."/>
            <person name="Pearson M."/>
            <person name="Poulain J."/>
            <person name="Poussereau N."/>
            <person name="Quesneville H."/>
            <person name="Rascle C."/>
            <person name="Schumacher J."/>
            <person name="Segurens B."/>
            <person name="Sexton A."/>
            <person name="Silva E."/>
            <person name="Sirven C."/>
            <person name="Soanes D.M."/>
            <person name="Talbot N.J."/>
            <person name="Templeton M."/>
            <person name="Yandava C."/>
            <person name="Yarden O."/>
            <person name="Zeng Q."/>
            <person name="Rollins J.A."/>
            <person name="Lebrun M.H."/>
            <person name="Dickman M."/>
        </authorList>
    </citation>
    <scope>NUCLEOTIDE SEQUENCE [LARGE SCALE GENOMIC DNA]</scope>
    <source>
        <strain evidence="2">ATCC 18683 / 1980 / Ss-1</strain>
    </source>
</reference>
<keyword evidence="2" id="KW-1185">Reference proteome</keyword>
<dbReference type="GeneID" id="5487952"/>
<dbReference type="KEGG" id="ssl:SS1G_07315"/>